<evidence type="ECO:0000256" key="3">
    <source>
        <dbReference type="ARBA" id="ARBA00023143"/>
    </source>
</evidence>
<evidence type="ECO:0000259" key="4">
    <source>
        <dbReference type="Pfam" id="PF00669"/>
    </source>
</evidence>
<organism evidence="6 7">
    <name type="scientific">Salimicrobium halophilum</name>
    <dbReference type="NCBI Taxonomy" id="86666"/>
    <lineage>
        <taxon>Bacteria</taxon>
        <taxon>Bacillati</taxon>
        <taxon>Bacillota</taxon>
        <taxon>Bacilli</taxon>
        <taxon>Bacillales</taxon>
        <taxon>Bacillaceae</taxon>
        <taxon>Salimicrobium</taxon>
    </lineage>
</organism>
<dbReference type="Proteomes" id="UP000199225">
    <property type="component" value="Unassembled WGS sequence"/>
</dbReference>
<keyword evidence="6" id="KW-0969">Cilium</keyword>
<dbReference type="Pfam" id="PF00700">
    <property type="entry name" value="Flagellin_C"/>
    <property type="match status" value="1"/>
</dbReference>
<feature type="domain" description="Flagellin C-terminal" evidence="5">
    <location>
        <begin position="208"/>
        <end position="284"/>
    </location>
</feature>
<reference evidence="7" key="1">
    <citation type="submission" date="2016-10" db="EMBL/GenBank/DDBJ databases">
        <authorList>
            <person name="Varghese N."/>
            <person name="Submissions S."/>
        </authorList>
    </citation>
    <scope>NUCLEOTIDE SEQUENCE [LARGE SCALE GENOMIC DNA]</scope>
    <source>
        <strain evidence="7">DSM 4771</strain>
    </source>
</reference>
<keyword evidence="6" id="KW-0282">Flagellum</keyword>
<comment type="subcellular location">
    <subcellularLocation>
        <location evidence="1">Bacterial flagellum</location>
    </subcellularLocation>
</comment>
<name>A0A1G8RZM2_9BACI</name>
<accession>A0A1G8RZM2</accession>
<sequence length="291" mass="32643">MRVTQGMLNNNMLQNMSKSYQNMNKYQEQFSTGKKISRPSDDPVVAMKGIDYRSELTKVEQFERNIGEVYNWMDTSDVALDESTKALQRIRELTVQASSDSMGEQERQSIAKEVGQIRDHLKDLANTEVNGKYLFNGTNTTEPLVAEDGTLNNNFGDDVNIEISKGITVKANVDGENIFSDEFFDDLDTLKTQLESGASGDDLDGNLSVLDGHIEGVIDERADLGARMNRRDMVEDRLAVQKEITTKMLSDNEDAEMEEVITNLKTQESIHRAALSAGARIIQPTLMDFLR</sequence>
<dbReference type="PANTHER" id="PTHR42792:SF1">
    <property type="entry name" value="FLAGELLAR HOOK-ASSOCIATED PROTEIN 3"/>
    <property type="match status" value="1"/>
</dbReference>
<keyword evidence="6" id="KW-0966">Cell projection</keyword>
<evidence type="ECO:0000259" key="5">
    <source>
        <dbReference type="Pfam" id="PF00700"/>
    </source>
</evidence>
<dbReference type="Pfam" id="PF00669">
    <property type="entry name" value="Flagellin_N"/>
    <property type="match status" value="1"/>
</dbReference>
<dbReference type="PANTHER" id="PTHR42792">
    <property type="entry name" value="FLAGELLIN"/>
    <property type="match status" value="1"/>
</dbReference>
<gene>
    <name evidence="6" type="ORF">SAMN04490247_1174</name>
</gene>
<evidence type="ECO:0000256" key="2">
    <source>
        <dbReference type="ARBA" id="ARBA00005709"/>
    </source>
</evidence>
<dbReference type="InterPro" id="IPR001492">
    <property type="entry name" value="Flagellin"/>
</dbReference>
<dbReference type="NCBIfam" id="TIGR02550">
    <property type="entry name" value="flagell_flgL"/>
    <property type="match status" value="1"/>
</dbReference>
<dbReference type="AlphaFoldDB" id="A0A1G8RZM2"/>
<dbReference type="SUPFAM" id="SSF64518">
    <property type="entry name" value="Phase 1 flagellin"/>
    <property type="match status" value="1"/>
</dbReference>
<feature type="domain" description="Flagellin N-terminal" evidence="4">
    <location>
        <begin position="7"/>
        <end position="140"/>
    </location>
</feature>
<dbReference type="InterPro" id="IPR001029">
    <property type="entry name" value="Flagellin_N"/>
</dbReference>
<dbReference type="GO" id="GO:0009424">
    <property type="term" value="C:bacterial-type flagellum hook"/>
    <property type="evidence" value="ECO:0007669"/>
    <property type="project" value="InterPro"/>
</dbReference>
<evidence type="ECO:0000256" key="1">
    <source>
        <dbReference type="ARBA" id="ARBA00004365"/>
    </source>
</evidence>
<protein>
    <submittedName>
        <fullName evidence="6">Flagellar hook-associated protein 3 FlgL</fullName>
    </submittedName>
</protein>
<proteinExistence type="inferred from homology"/>
<dbReference type="GO" id="GO:0005198">
    <property type="term" value="F:structural molecule activity"/>
    <property type="evidence" value="ECO:0007669"/>
    <property type="project" value="InterPro"/>
</dbReference>
<dbReference type="RefSeq" id="WP_093192936.1">
    <property type="nucleotide sequence ID" value="NZ_FNEV01000003.1"/>
</dbReference>
<dbReference type="GO" id="GO:0071973">
    <property type="term" value="P:bacterial-type flagellum-dependent cell motility"/>
    <property type="evidence" value="ECO:0007669"/>
    <property type="project" value="InterPro"/>
</dbReference>
<evidence type="ECO:0000313" key="6">
    <source>
        <dbReference type="EMBL" id="SDJ22361.1"/>
    </source>
</evidence>
<dbReference type="InterPro" id="IPR046358">
    <property type="entry name" value="Flagellin_C"/>
</dbReference>
<evidence type="ECO:0000313" key="7">
    <source>
        <dbReference type="Proteomes" id="UP000199225"/>
    </source>
</evidence>
<keyword evidence="7" id="KW-1185">Reference proteome</keyword>
<dbReference type="OrthoDB" id="9758307at2"/>
<dbReference type="EMBL" id="FNEV01000003">
    <property type="protein sequence ID" value="SDJ22361.1"/>
    <property type="molecule type" value="Genomic_DNA"/>
</dbReference>
<dbReference type="STRING" id="86666.SAMN04490247_1174"/>
<dbReference type="InterPro" id="IPR013384">
    <property type="entry name" value="Flagell_FlgL"/>
</dbReference>
<keyword evidence="3" id="KW-0975">Bacterial flagellum</keyword>
<dbReference type="Gene3D" id="1.20.1330.10">
    <property type="entry name" value="f41 fragment of flagellin, N-terminal domain"/>
    <property type="match status" value="1"/>
</dbReference>
<comment type="similarity">
    <text evidence="2">Belongs to the bacterial flagellin family.</text>
</comment>